<protein>
    <submittedName>
        <fullName evidence="2">ROK family protein</fullName>
    </submittedName>
</protein>
<dbReference type="PANTHER" id="PTHR18964">
    <property type="entry name" value="ROK (REPRESSOR, ORF, KINASE) FAMILY"/>
    <property type="match status" value="1"/>
</dbReference>
<dbReference type="AlphaFoldDB" id="A0A842HLM0"/>
<evidence type="ECO:0000313" key="3">
    <source>
        <dbReference type="Proteomes" id="UP000546464"/>
    </source>
</evidence>
<dbReference type="InterPro" id="IPR043129">
    <property type="entry name" value="ATPase_NBD"/>
</dbReference>
<dbReference type="Gene3D" id="1.10.10.10">
    <property type="entry name" value="Winged helix-like DNA-binding domain superfamily/Winged helix DNA-binding domain"/>
    <property type="match status" value="1"/>
</dbReference>
<proteinExistence type="inferred from homology"/>
<dbReference type="CDD" id="cd23763">
    <property type="entry name" value="ASKHA_ATPase_ROK"/>
    <property type="match status" value="1"/>
</dbReference>
<evidence type="ECO:0000256" key="1">
    <source>
        <dbReference type="ARBA" id="ARBA00006479"/>
    </source>
</evidence>
<dbReference type="SUPFAM" id="SSF46785">
    <property type="entry name" value="Winged helix' DNA-binding domain"/>
    <property type="match status" value="1"/>
</dbReference>
<dbReference type="InterPro" id="IPR036388">
    <property type="entry name" value="WH-like_DNA-bd_sf"/>
</dbReference>
<evidence type="ECO:0000313" key="2">
    <source>
        <dbReference type="EMBL" id="MBC2596021.1"/>
    </source>
</evidence>
<dbReference type="Proteomes" id="UP000546464">
    <property type="component" value="Unassembled WGS sequence"/>
</dbReference>
<reference evidence="2 3" key="1">
    <citation type="submission" date="2020-07" db="EMBL/GenBank/DDBJ databases">
        <authorList>
            <person name="Feng X."/>
        </authorList>
    </citation>
    <scope>NUCLEOTIDE SEQUENCE [LARGE SCALE GENOMIC DNA]</scope>
    <source>
        <strain evidence="2 3">JCM31066</strain>
    </source>
</reference>
<dbReference type="InterPro" id="IPR000600">
    <property type="entry name" value="ROK"/>
</dbReference>
<dbReference type="SUPFAM" id="SSF53067">
    <property type="entry name" value="Actin-like ATPase domain"/>
    <property type="match status" value="1"/>
</dbReference>
<gene>
    <name evidence="2" type="ORF">H5P28_17275</name>
</gene>
<dbReference type="Gene3D" id="3.30.420.40">
    <property type="match status" value="2"/>
</dbReference>
<keyword evidence="3" id="KW-1185">Reference proteome</keyword>
<comment type="caution">
    <text evidence="2">The sequence shown here is derived from an EMBL/GenBank/DDBJ whole genome shotgun (WGS) entry which is preliminary data.</text>
</comment>
<accession>A0A842HLM0</accession>
<dbReference type="PANTHER" id="PTHR18964:SF149">
    <property type="entry name" value="BIFUNCTIONAL UDP-N-ACETYLGLUCOSAMINE 2-EPIMERASE_N-ACETYLMANNOSAMINE KINASE"/>
    <property type="match status" value="1"/>
</dbReference>
<dbReference type="Pfam" id="PF00480">
    <property type="entry name" value="ROK"/>
    <property type="match status" value="1"/>
</dbReference>
<name>A0A842HLM0_9BACT</name>
<organism evidence="2 3">
    <name type="scientific">Ruficoccus amylovorans</name>
    <dbReference type="NCBI Taxonomy" id="1804625"/>
    <lineage>
        <taxon>Bacteria</taxon>
        <taxon>Pseudomonadati</taxon>
        <taxon>Verrucomicrobiota</taxon>
        <taxon>Opitutia</taxon>
        <taxon>Puniceicoccales</taxon>
        <taxon>Cerasicoccaceae</taxon>
        <taxon>Ruficoccus</taxon>
    </lineage>
</organism>
<sequence length="372" mass="40489">MEAFDNAWPFHAPEQGVYNQKTAAENNRRNILGLIARRRCLTQRELRQTTGLQASTIYNIVTALKKQGLVREGAQIIADRVGPKETELEIVPDCLWSAGIALDRQGHRLTLLNACGHTLASEDLPPGLPNERLIPTLAERIRRCAGAAGLTLETFGGAGISVPGVVDPVSGTVRISRSLGMKDFALSQPLSQALDGPVWVERNVSCGAYAEQTVGTAREQNSFIYFSLRLGTDRKPQMGMALVMAEKLFRGENSAAGEIESLFTRTPDGATPSEAPLTTDNTEAFYQTLARRLTAIVDILDINCVVFACNDESLSVERFRQLEHNLSEGLVPVPTRRVQLLRSSIGSNGILIGSALLALHRGLELYRAGQAE</sequence>
<dbReference type="EMBL" id="JACHVB010000060">
    <property type="protein sequence ID" value="MBC2596021.1"/>
    <property type="molecule type" value="Genomic_DNA"/>
</dbReference>
<comment type="similarity">
    <text evidence="1">Belongs to the ROK (NagC/XylR) family.</text>
</comment>
<dbReference type="InterPro" id="IPR036390">
    <property type="entry name" value="WH_DNA-bd_sf"/>
</dbReference>
<dbReference type="RefSeq" id="WP_185676940.1">
    <property type="nucleotide sequence ID" value="NZ_JACHVB010000060.1"/>
</dbReference>